<keyword evidence="10" id="KW-1185">Reference proteome</keyword>
<feature type="compositionally biased region" description="Polar residues" evidence="7">
    <location>
        <begin position="1240"/>
        <end position="1249"/>
    </location>
</feature>
<dbReference type="SUPFAM" id="SSF48371">
    <property type="entry name" value="ARM repeat"/>
    <property type="match status" value="1"/>
</dbReference>
<feature type="region of interest" description="Disordered" evidence="7">
    <location>
        <begin position="1491"/>
        <end position="1744"/>
    </location>
</feature>
<evidence type="ECO:0000256" key="7">
    <source>
        <dbReference type="SAM" id="MobiDB-lite"/>
    </source>
</evidence>
<feature type="compositionally biased region" description="Polar residues" evidence="7">
    <location>
        <begin position="57"/>
        <end position="70"/>
    </location>
</feature>
<comment type="subcellular location">
    <subcellularLocation>
        <location evidence="2">Chromosome</location>
        <location evidence="2">Telomere</location>
    </subcellularLocation>
    <subcellularLocation>
        <location evidence="1">Nucleus</location>
    </subcellularLocation>
</comment>
<organism evidence="9 10">
    <name type="scientific">Neonectria punicea</name>
    <dbReference type="NCBI Taxonomy" id="979145"/>
    <lineage>
        <taxon>Eukaryota</taxon>
        <taxon>Fungi</taxon>
        <taxon>Dikarya</taxon>
        <taxon>Ascomycota</taxon>
        <taxon>Pezizomycotina</taxon>
        <taxon>Sordariomycetes</taxon>
        <taxon>Hypocreomycetidae</taxon>
        <taxon>Hypocreales</taxon>
        <taxon>Nectriaceae</taxon>
        <taxon>Neonectria</taxon>
    </lineage>
</organism>
<evidence type="ECO:0000313" key="9">
    <source>
        <dbReference type="EMBL" id="KAK7423935.1"/>
    </source>
</evidence>
<feature type="compositionally biased region" description="Low complexity" evidence="7">
    <location>
        <begin position="1556"/>
        <end position="1574"/>
    </location>
</feature>
<feature type="compositionally biased region" description="Polar residues" evidence="7">
    <location>
        <begin position="1"/>
        <end position="12"/>
    </location>
</feature>
<feature type="compositionally biased region" description="Basic and acidic residues" evidence="7">
    <location>
        <begin position="1421"/>
        <end position="1470"/>
    </location>
</feature>
<evidence type="ECO:0000256" key="6">
    <source>
        <dbReference type="ARBA" id="ARBA00023306"/>
    </source>
</evidence>
<keyword evidence="4" id="KW-0779">Telomere</keyword>
<comment type="caution">
    <text evidence="9">The sequence shown here is derived from an EMBL/GenBank/DDBJ whole genome shotgun (WGS) entry which is preliminary data.</text>
</comment>
<dbReference type="EMBL" id="JAZAVJ010000007">
    <property type="protein sequence ID" value="KAK7423935.1"/>
    <property type="molecule type" value="Genomic_DNA"/>
</dbReference>
<feature type="region of interest" description="Disordered" evidence="7">
    <location>
        <begin position="1"/>
        <end position="136"/>
    </location>
</feature>
<feature type="compositionally biased region" description="Low complexity" evidence="7">
    <location>
        <begin position="1687"/>
        <end position="1711"/>
    </location>
</feature>
<dbReference type="Proteomes" id="UP001498476">
    <property type="component" value="Unassembled WGS sequence"/>
</dbReference>
<keyword evidence="3" id="KW-0158">Chromosome</keyword>
<protein>
    <recommendedName>
        <fullName evidence="8">Telomere-associated protein Rif1 N-terminal domain-containing protein</fullName>
    </recommendedName>
</protein>
<feature type="compositionally biased region" description="Basic and acidic residues" evidence="7">
    <location>
        <begin position="1215"/>
        <end position="1230"/>
    </location>
</feature>
<feature type="compositionally biased region" description="Polar residues" evidence="7">
    <location>
        <begin position="1318"/>
        <end position="1333"/>
    </location>
</feature>
<feature type="region of interest" description="Disordered" evidence="7">
    <location>
        <begin position="1142"/>
        <end position="1474"/>
    </location>
</feature>
<proteinExistence type="predicted"/>
<evidence type="ECO:0000313" key="10">
    <source>
        <dbReference type="Proteomes" id="UP001498476"/>
    </source>
</evidence>
<accession>A0ABR1HSV2</accession>
<dbReference type="InterPro" id="IPR016024">
    <property type="entry name" value="ARM-type_fold"/>
</dbReference>
<dbReference type="PANTHER" id="PTHR22928">
    <property type="entry name" value="TELOMERE-ASSOCIATED PROTEIN RIF1"/>
    <property type="match status" value="1"/>
</dbReference>
<gene>
    <name evidence="9" type="ORF">QQX98_000807</name>
</gene>
<name>A0ABR1HSV2_9HYPO</name>
<feature type="compositionally biased region" description="Pro residues" evidence="7">
    <location>
        <begin position="1303"/>
        <end position="1312"/>
    </location>
</feature>
<dbReference type="Pfam" id="PF12231">
    <property type="entry name" value="Rif1_N"/>
    <property type="match status" value="1"/>
</dbReference>
<feature type="compositionally biased region" description="Polar residues" evidence="7">
    <location>
        <begin position="1513"/>
        <end position="1527"/>
    </location>
</feature>
<evidence type="ECO:0000259" key="8">
    <source>
        <dbReference type="Pfam" id="PF12231"/>
    </source>
</evidence>
<feature type="compositionally biased region" description="Basic residues" evidence="7">
    <location>
        <begin position="1360"/>
        <end position="1370"/>
    </location>
</feature>
<dbReference type="PANTHER" id="PTHR22928:SF3">
    <property type="entry name" value="TELOMERE-ASSOCIATED PROTEIN RIF1"/>
    <property type="match status" value="1"/>
</dbReference>
<evidence type="ECO:0000256" key="5">
    <source>
        <dbReference type="ARBA" id="ARBA00023242"/>
    </source>
</evidence>
<evidence type="ECO:0000256" key="3">
    <source>
        <dbReference type="ARBA" id="ARBA00022454"/>
    </source>
</evidence>
<feature type="compositionally biased region" description="Basic and acidic residues" evidence="7">
    <location>
        <begin position="76"/>
        <end position="96"/>
    </location>
</feature>
<feature type="domain" description="Telomere-associated protein Rif1 N-terminal" evidence="8">
    <location>
        <begin position="154"/>
        <end position="522"/>
    </location>
</feature>
<keyword evidence="6" id="KW-0131">Cell cycle</keyword>
<evidence type="ECO:0000256" key="2">
    <source>
        <dbReference type="ARBA" id="ARBA00004574"/>
    </source>
</evidence>
<evidence type="ECO:0000256" key="1">
    <source>
        <dbReference type="ARBA" id="ARBA00004123"/>
    </source>
</evidence>
<dbReference type="InterPro" id="IPR022031">
    <property type="entry name" value="Rif1_N"/>
</dbReference>
<reference evidence="9 10" key="1">
    <citation type="journal article" date="2025" name="Microbiol. Resour. Announc.">
        <title>Draft genome sequences for Neonectria magnoliae and Neonectria punicea, canker pathogens of Liriodendron tulipifera and Acer saccharum in West Virginia.</title>
        <authorList>
            <person name="Petronek H.M."/>
            <person name="Kasson M.T."/>
            <person name="Metheny A.M."/>
            <person name="Stauder C.M."/>
            <person name="Lovett B."/>
            <person name="Lynch S.C."/>
            <person name="Garnas J.R."/>
            <person name="Kasson L.R."/>
            <person name="Stajich J.E."/>
        </authorList>
    </citation>
    <scope>NUCLEOTIDE SEQUENCE [LARGE SCALE GENOMIC DNA]</scope>
    <source>
        <strain evidence="9 10">NRRL 64653</strain>
    </source>
</reference>
<sequence length="1791" mass="199733">MASSAPASNTVLESLPARPPTPPREPHPDAQVSLKAVLGRTPFDPRLQLSTPPNPNSPLANGAPNSNSTTKRMRKKVEWSAHTEYKDPPEYKEGRNLNKSSPLSAPPSISKPIKGILKPSPSPNPLASSLHGNLDDPSGQPNIAEMLDSTIKQLAGSDRDSRLDAYMMLSRALKASNNLPDRVALQNKMSLFMQFIQRDVKSKAENGSPDASLINHALNLLTTFLHFQAIASTLTSDFGVFIIDHCIRSFDDPTVPKDLVRHLMQVVAFQSFSHKVMTLDRVGRLVTSLHKVEDRLTGKSIVMSRIQIYKRLVKQSRNHMAIHTDWMMDMFTDMLSTIRDIRAQAISLGTEAGFALRNEKSVIRKATEILQTMNGEEIYIEFYIRKLEDMIKGKQCPSAVPQIWSAVTLFLRCPLDRWQYFSPWLKLAQAAFNTTDTQTKQEANYAWNRYVYLSLIDNRMAPKALGLLVQALISQLRRKVNVKQADEGMKLRRIVMGGICNLLYYAFRPSHDNASTDAVWDLALQPVVTQLIDLDGKPETPGDSMMQASRILAGLLDVSTPRSWKEERIRDMPLISPDELPSIDSKWVRRNSERVFQLVGPILEKKFTDLANKESLTYRLWQALVKSIAAASAKDIKVSDDTAKFFACAFGILNKIWPGGCSEGEESVNPKFLSSIKNFIHILVNNLGLLPFTEKKLSMSSNSSFESIGTPTHRPDRVDKSRGIAQAPVYHLFSILCSNPPGVADDQSLCEFFQAVFDPFFNEKSFKVRVELTREMLRLLPRDALSPYGPWVLAANTMRLTLEQTLSGPNPPSSEKPLGPEYREVVSLLERGLWSHPNLPSSSWFSLFNLFSDHIVQECGDAGRALGLVEPIAKMLVENFFTTQNKPYKMALLVATILFKVAKLPRDRQAVEAARRRLWGAPPTTSRASTFDPFDNLYKLQEQSMKFLYDNPANSDDQAPLASYIDAISGFMTATFPQTRVKALSKLQDGLCPWIQDDKAQVKLSDESPVPIAVSSGRPVVSYAKTNKNDQLRALWDAVCNHLVSLGRLENKDLNLIEALISAGFKSKHRYVVNKMAETWNTIFRDEESLDCSDSLKAIIHALRPKVDVSFPGIEESSGEFGAQAQSFIGSQDDLSFIAISSTKSSRQEAERATPPAASLSRLPFKGPMTRKRRREATPDLMQIKSTKRTSTPRLRHDNSQIQFAPIASSPLAEESQHLTERQMEVRQRQQENAGLYSGVRSSPRTRSQAAAEEKPEETPVSNRKRRQVTTPERPASYEEFISLTPTPRRGQALQMEDYNDPPSSPPEPRPNPLLSEIQTRSRARNSLESWVFSSPPGTPPTSHQQSKIDPPRTTSTGKTSRRKKGRKTKSSSQSDVEIIPSSVVEEQEETSIVAEESDPMPQELKEEAVEIAPGAPSTPSRRDTPSDNKVQETPKSGDDEYVDARSSPEESLHKEAPEISDLADNHDSSFDLSEVDDSSMMRLVVELESRHCSLPFDKITSASPEKKASKPATPSITVLADSSLSPTPSPEKKSIRKTRSMSPIFASTPAGPDLESSQSQSESQNQSQSQGQRQNRKRRRAALFPDTRNKRRRSLSAAKQNQEDVQQAAPEEADSPVPSTRRSSRKNAGTRSKKHPGKDTQGPSVEEPERVVLKHTPPKQATSSDRVEGRDPGDTDEELMSQLVTESNAASESQSQQEVDVESESPVSNDPMEDVTVVIEEPQTEAQEGAETPRTGEAEEVNKTSTIMDILRGGLNELREAALSRDEVYRLEDMLMDMKRELFEAERRGR</sequence>
<evidence type="ECO:0000256" key="4">
    <source>
        <dbReference type="ARBA" id="ARBA00022895"/>
    </source>
</evidence>
<feature type="compositionally biased region" description="Polar residues" evidence="7">
    <location>
        <begin position="1618"/>
        <end position="1631"/>
    </location>
</feature>
<keyword evidence="5" id="KW-0539">Nucleus</keyword>